<dbReference type="PANTHER" id="PTHR46409">
    <property type="entry name" value="HTH PSQ-TYPE DOMAIN-CONTAINING PROTEIN"/>
    <property type="match status" value="1"/>
</dbReference>
<sequence>MLNLLQRGTIHTFIWIFRRRNDGPAPFSGKIGKQLANWEKLPIINFEATELVEININKTDLSKDQLCLLDIIRAIQKGECSPDLAARDPGSLSHSRWLTCAILVLCFLTHKQALQSNSKCLLTTL</sequence>
<accession>A0A4Y2E6F0</accession>
<keyword evidence="2" id="KW-1185">Reference proteome</keyword>
<organism evidence="1 2">
    <name type="scientific">Araneus ventricosus</name>
    <name type="common">Orbweaver spider</name>
    <name type="synonym">Epeira ventricosa</name>
    <dbReference type="NCBI Taxonomy" id="182803"/>
    <lineage>
        <taxon>Eukaryota</taxon>
        <taxon>Metazoa</taxon>
        <taxon>Ecdysozoa</taxon>
        <taxon>Arthropoda</taxon>
        <taxon>Chelicerata</taxon>
        <taxon>Arachnida</taxon>
        <taxon>Araneae</taxon>
        <taxon>Araneomorphae</taxon>
        <taxon>Entelegynae</taxon>
        <taxon>Araneoidea</taxon>
        <taxon>Araneidae</taxon>
        <taxon>Araneus</taxon>
    </lineage>
</organism>
<comment type="caution">
    <text evidence="1">The sequence shown here is derived from an EMBL/GenBank/DDBJ whole genome shotgun (WGS) entry which is preliminary data.</text>
</comment>
<dbReference type="AlphaFoldDB" id="A0A4Y2E6F0"/>
<gene>
    <name evidence="1" type="ORF">AVEN_141799_1</name>
</gene>
<evidence type="ECO:0000313" key="2">
    <source>
        <dbReference type="Proteomes" id="UP000499080"/>
    </source>
</evidence>
<reference evidence="1 2" key="1">
    <citation type="journal article" date="2019" name="Sci. Rep.">
        <title>Orb-weaving spider Araneus ventricosus genome elucidates the spidroin gene catalogue.</title>
        <authorList>
            <person name="Kono N."/>
            <person name="Nakamura H."/>
            <person name="Ohtoshi R."/>
            <person name="Moran D.A.P."/>
            <person name="Shinohara A."/>
            <person name="Yoshida Y."/>
            <person name="Fujiwara M."/>
            <person name="Mori M."/>
            <person name="Tomita M."/>
            <person name="Arakawa K."/>
        </authorList>
    </citation>
    <scope>NUCLEOTIDE SEQUENCE [LARGE SCALE GENOMIC DNA]</scope>
</reference>
<name>A0A4Y2E6F0_ARAVE</name>
<dbReference type="PANTHER" id="PTHR46409:SF1">
    <property type="entry name" value="HTH PSQ-TYPE DOMAIN-CONTAINING PROTEIN"/>
    <property type="match status" value="1"/>
</dbReference>
<dbReference type="Proteomes" id="UP000499080">
    <property type="component" value="Unassembled WGS sequence"/>
</dbReference>
<dbReference type="EMBL" id="BGPR01000526">
    <property type="protein sequence ID" value="GBM24723.1"/>
    <property type="molecule type" value="Genomic_DNA"/>
</dbReference>
<proteinExistence type="predicted"/>
<protein>
    <submittedName>
        <fullName evidence="1">Uncharacterized protein</fullName>
    </submittedName>
</protein>
<evidence type="ECO:0000313" key="1">
    <source>
        <dbReference type="EMBL" id="GBM24723.1"/>
    </source>
</evidence>
<dbReference type="OrthoDB" id="6617942at2759"/>